<dbReference type="PANTHER" id="PTHR10157:SF23">
    <property type="entry name" value="MOXD1 HOMOLOG 1"/>
    <property type="match status" value="1"/>
</dbReference>
<dbReference type="Pfam" id="PF03351">
    <property type="entry name" value="DOMON"/>
    <property type="match status" value="1"/>
</dbReference>
<dbReference type="PANTHER" id="PTHR10157">
    <property type="entry name" value="DOPAMINE BETA HYDROXYLASE RELATED"/>
    <property type="match status" value="1"/>
</dbReference>
<protein>
    <recommendedName>
        <fullName evidence="8">DOMON domain-containing protein</fullName>
    </recommendedName>
</protein>
<comment type="subcellular location">
    <subcellularLocation>
        <location evidence="1">Membrane</location>
    </subcellularLocation>
</comment>
<dbReference type="GO" id="GO:0006589">
    <property type="term" value="P:octopamine biosynthetic process"/>
    <property type="evidence" value="ECO:0007669"/>
    <property type="project" value="TreeGrafter"/>
</dbReference>
<dbReference type="GO" id="GO:0042421">
    <property type="term" value="P:norepinephrine biosynthetic process"/>
    <property type="evidence" value="ECO:0007669"/>
    <property type="project" value="TreeGrafter"/>
</dbReference>
<proteinExistence type="inferred from homology"/>
<dbReference type="InterPro" id="IPR000323">
    <property type="entry name" value="Cu2_ascorb_mOase_N"/>
</dbReference>
<evidence type="ECO:0000256" key="1">
    <source>
        <dbReference type="ARBA" id="ARBA00004370"/>
    </source>
</evidence>
<evidence type="ECO:0000259" key="8">
    <source>
        <dbReference type="PROSITE" id="PS50836"/>
    </source>
</evidence>
<dbReference type="Pfam" id="PF01082">
    <property type="entry name" value="Cu2_monooxygen"/>
    <property type="match status" value="1"/>
</dbReference>
<dbReference type="SUPFAM" id="SSF49344">
    <property type="entry name" value="CBD9-like"/>
    <property type="match status" value="1"/>
</dbReference>
<dbReference type="CDD" id="cd09631">
    <property type="entry name" value="DOMON_DOH"/>
    <property type="match status" value="1"/>
</dbReference>
<dbReference type="GO" id="GO:0042420">
    <property type="term" value="P:dopamine catabolic process"/>
    <property type="evidence" value="ECO:0007669"/>
    <property type="project" value="TreeGrafter"/>
</dbReference>
<sequence length="598" mass="66576">MQLALPCLSYHCTTPSGDMAVWMYFLLTYFLNVQTSLAQTDAPAVFTPVYDHYRALDYQGNFVLGWSTNATDIDIEITARTTGYVGLGLSPTGTMTPADMVIGWIADGQMYLGDYYTREGDRTPYIDVSQDWIVQAGNEVNGTTVLRFSRKLRTCDVNDVNITASRMSVIWSYHESDPNVTSGLMPYHGPETRGSRDMYLINDDVVPKSYPPPNTFMIDIAHSEYVIPAVGSSLQCRVFQRGIIPAGNMIKYEPFITPGNEAYVYRMTLYRCSNISVDLAGQAFDCDEAPNDVKSCKTIVASWSMGAEAFHFPEGVGMSVGGPSDPNDYVLEIQYSKWQDTVGPDGTAVTIPDSSGLRVTYTTSAVQQQAGVLELGKVISAGWREFIPDGEAAFTTNAFCSPRCMNWGFSPEKSAISIFGVILKGNDVARDIKLRHFRGSNELPWIAVDTTFSNFFQAPRLLKNSVSVEATDTLSVQCTYNTMDRQGITRGGFSRVEEVCRATVMYYPAKQFDMCLSWSSFDQLKTKTGQLVNENEAVQYLQNVTTWDPDMKRLFKDALRDSSERTICSSIARLPAYAVDRYQHPATTSTYSETLPCY</sequence>
<keyword evidence="10" id="KW-1185">Reference proteome</keyword>
<gene>
    <name evidence="9" type="ORF">DPMN_192447</name>
</gene>
<dbReference type="InterPro" id="IPR005018">
    <property type="entry name" value="DOMON_domain"/>
</dbReference>
<dbReference type="PRINTS" id="PR00767">
    <property type="entry name" value="DBMONOXGNASE"/>
</dbReference>
<dbReference type="GO" id="GO:0004500">
    <property type="term" value="F:dopamine beta-monooxygenase activity"/>
    <property type="evidence" value="ECO:0007669"/>
    <property type="project" value="InterPro"/>
</dbReference>
<evidence type="ECO:0000256" key="4">
    <source>
        <dbReference type="ARBA" id="ARBA00023136"/>
    </source>
</evidence>
<dbReference type="SMART" id="SM00664">
    <property type="entry name" value="DoH"/>
    <property type="match status" value="1"/>
</dbReference>
<comment type="caution">
    <text evidence="9">The sequence shown here is derived from an EMBL/GenBank/DDBJ whole genome shotgun (WGS) entry which is preliminary data.</text>
</comment>
<accession>A0A9D4B7B1</accession>
<keyword evidence="4" id="KW-0472">Membrane</keyword>
<dbReference type="Gene3D" id="2.60.40.1210">
    <property type="entry name" value="Cellobiose dehydrogenase, cytochrome domain"/>
    <property type="match status" value="1"/>
</dbReference>
<dbReference type="FunFam" id="2.60.40.1210:FF:000001">
    <property type="entry name" value="Monooxygenase, DBH-like 1, like"/>
    <property type="match status" value="1"/>
</dbReference>
<feature type="chain" id="PRO_5038581343" description="DOMON domain-containing protein" evidence="7">
    <location>
        <begin position="39"/>
        <end position="598"/>
    </location>
</feature>
<evidence type="ECO:0000256" key="2">
    <source>
        <dbReference type="ARBA" id="ARBA00010676"/>
    </source>
</evidence>
<dbReference type="Gene3D" id="2.60.120.310">
    <property type="entry name" value="Copper type II, ascorbate-dependent monooxygenase, N-terminal domain"/>
    <property type="match status" value="1"/>
</dbReference>
<dbReference type="InterPro" id="IPR045266">
    <property type="entry name" value="DOH_DOMON"/>
</dbReference>
<evidence type="ECO:0000256" key="3">
    <source>
        <dbReference type="ARBA" id="ARBA00022729"/>
    </source>
</evidence>
<dbReference type="Gene3D" id="2.60.120.230">
    <property type="match status" value="1"/>
</dbReference>
<dbReference type="InterPro" id="IPR008977">
    <property type="entry name" value="PHM/PNGase_F_dom_sf"/>
</dbReference>
<evidence type="ECO:0000313" key="9">
    <source>
        <dbReference type="EMBL" id="KAH3691905.1"/>
    </source>
</evidence>
<keyword evidence="6" id="KW-0325">Glycoprotein</keyword>
<dbReference type="Proteomes" id="UP000828390">
    <property type="component" value="Unassembled WGS sequence"/>
</dbReference>
<dbReference type="EMBL" id="JAIWYP010000028">
    <property type="protein sequence ID" value="KAH3691905.1"/>
    <property type="molecule type" value="Genomic_DNA"/>
</dbReference>
<dbReference type="PROSITE" id="PS50836">
    <property type="entry name" value="DOMON"/>
    <property type="match status" value="1"/>
</dbReference>
<dbReference type="GO" id="GO:0030667">
    <property type="term" value="C:secretory granule membrane"/>
    <property type="evidence" value="ECO:0007669"/>
    <property type="project" value="TreeGrafter"/>
</dbReference>
<organism evidence="9 10">
    <name type="scientific">Dreissena polymorpha</name>
    <name type="common">Zebra mussel</name>
    <name type="synonym">Mytilus polymorpha</name>
    <dbReference type="NCBI Taxonomy" id="45954"/>
    <lineage>
        <taxon>Eukaryota</taxon>
        <taxon>Metazoa</taxon>
        <taxon>Spiralia</taxon>
        <taxon>Lophotrochozoa</taxon>
        <taxon>Mollusca</taxon>
        <taxon>Bivalvia</taxon>
        <taxon>Autobranchia</taxon>
        <taxon>Heteroconchia</taxon>
        <taxon>Euheterodonta</taxon>
        <taxon>Imparidentia</taxon>
        <taxon>Neoheterodontei</taxon>
        <taxon>Myida</taxon>
        <taxon>Dreissenoidea</taxon>
        <taxon>Dreissenidae</taxon>
        <taxon>Dreissena</taxon>
    </lineage>
</organism>
<dbReference type="InterPro" id="IPR024548">
    <property type="entry name" value="Cu2_monoox_C"/>
</dbReference>
<feature type="domain" description="DOMON" evidence="8">
    <location>
        <begin position="60"/>
        <end position="174"/>
    </location>
</feature>
<reference evidence="9" key="2">
    <citation type="submission" date="2020-11" db="EMBL/GenBank/DDBJ databases">
        <authorList>
            <person name="McCartney M.A."/>
            <person name="Auch B."/>
            <person name="Kono T."/>
            <person name="Mallez S."/>
            <person name="Becker A."/>
            <person name="Gohl D.M."/>
            <person name="Silverstein K.A.T."/>
            <person name="Koren S."/>
            <person name="Bechman K.B."/>
            <person name="Herman A."/>
            <person name="Abrahante J.E."/>
            <person name="Garbe J."/>
        </authorList>
    </citation>
    <scope>NUCLEOTIDE SEQUENCE</scope>
    <source>
        <strain evidence="9">Duluth1</strain>
        <tissue evidence="9">Whole animal</tissue>
    </source>
</reference>
<evidence type="ECO:0000256" key="6">
    <source>
        <dbReference type="ARBA" id="ARBA00023180"/>
    </source>
</evidence>
<dbReference type="InterPro" id="IPR028460">
    <property type="entry name" value="Tbh/DBH"/>
</dbReference>
<dbReference type="GO" id="GO:0005615">
    <property type="term" value="C:extracellular space"/>
    <property type="evidence" value="ECO:0007669"/>
    <property type="project" value="TreeGrafter"/>
</dbReference>
<name>A0A9D4B7B1_DREPO</name>
<evidence type="ECO:0000313" key="10">
    <source>
        <dbReference type="Proteomes" id="UP000828390"/>
    </source>
</evidence>
<reference evidence="9" key="1">
    <citation type="journal article" date="2019" name="bioRxiv">
        <title>The Genome of the Zebra Mussel, Dreissena polymorpha: A Resource for Invasive Species Research.</title>
        <authorList>
            <person name="McCartney M.A."/>
            <person name="Auch B."/>
            <person name="Kono T."/>
            <person name="Mallez S."/>
            <person name="Zhang Y."/>
            <person name="Obille A."/>
            <person name="Becker A."/>
            <person name="Abrahante J.E."/>
            <person name="Garbe J."/>
            <person name="Badalamenti J.P."/>
            <person name="Herman A."/>
            <person name="Mangelson H."/>
            <person name="Liachko I."/>
            <person name="Sullivan S."/>
            <person name="Sone E.D."/>
            <person name="Koren S."/>
            <person name="Silverstein K.A.T."/>
            <person name="Beckman K.B."/>
            <person name="Gohl D.M."/>
        </authorList>
    </citation>
    <scope>NUCLEOTIDE SEQUENCE</scope>
    <source>
        <strain evidence="9">Duluth1</strain>
        <tissue evidence="9">Whole animal</tissue>
    </source>
</reference>
<dbReference type="InterPro" id="IPR014784">
    <property type="entry name" value="Cu2_ascorb_mOase-like_C"/>
</dbReference>
<feature type="signal peptide" evidence="7">
    <location>
        <begin position="1"/>
        <end position="38"/>
    </location>
</feature>
<comment type="similarity">
    <text evidence="2">Belongs to the copper type II ascorbate-dependent monooxygenase family.</text>
</comment>
<evidence type="ECO:0000256" key="5">
    <source>
        <dbReference type="ARBA" id="ARBA00023157"/>
    </source>
</evidence>
<dbReference type="SUPFAM" id="SSF49742">
    <property type="entry name" value="PHM/PNGase F"/>
    <property type="match status" value="2"/>
</dbReference>
<dbReference type="GO" id="GO:0005507">
    <property type="term" value="F:copper ion binding"/>
    <property type="evidence" value="ECO:0007669"/>
    <property type="project" value="InterPro"/>
</dbReference>
<dbReference type="Pfam" id="PF03712">
    <property type="entry name" value="Cu2_monoox_C"/>
    <property type="match status" value="1"/>
</dbReference>
<dbReference type="InterPro" id="IPR036939">
    <property type="entry name" value="Cu2_ascorb_mOase_N_sf"/>
</dbReference>
<keyword evidence="3 7" id="KW-0732">Signal</keyword>
<dbReference type="InterPro" id="IPR000945">
    <property type="entry name" value="DBH-like"/>
</dbReference>
<keyword evidence="5" id="KW-1015">Disulfide bond</keyword>
<evidence type="ECO:0000256" key="7">
    <source>
        <dbReference type="SAM" id="SignalP"/>
    </source>
</evidence>
<dbReference type="AlphaFoldDB" id="A0A9D4B7B1"/>